<dbReference type="EMBL" id="GBRH01236034">
    <property type="protein sequence ID" value="JAD61861.1"/>
    <property type="molecule type" value="Transcribed_RNA"/>
</dbReference>
<proteinExistence type="predicted"/>
<protein>
    <submittedName>
        <fullName evidence="1">Uncharacterized protein</fullName>
    </submittedName>
</protein>
<organism evidence="1">
    <name type="scientific">Arundo donax</name>
    <name type="common">Giant reed</name>
    <name type="synonym">Donax arundinaceus</name>
    <dbReference type="NCBI Taxonomy" id="35708"/>
    <lineage>
        <taxon>Eukaryota</taxon>
        <taxon>Viridiplantae</taxon>
        <taxon>Streptophyta</taxon>
        <taxon>Embryophyta</taxon>
        <taxon>Tracheophyta</taxon>
        <taxon>Spermatophyta</taxon>
        <taxon>Magnoliopsida</taxon>
        <taxon>Liliopsida</taxon>
        <taxon>Poales</taxon>
        <taxon>Poaceae</taxon>
        <taxon>PACMAD clade</taxon>
        <taxon>Arundinoideae</taxon>
        <taxon>Arundineae</taxon>
        <taxon>Arundo</taxon>
    </lineage>
</organism>
<reference evidence="1" key="1">
    <citation type="submission" date="2014-09" db="EMBL/GenBank/DDBJ databases">
        <authorList>
            <person name="Magalhaes I.L.F."/>
            <person name="Oliveira U."/>
            <person name="Santos F.R."/>
            <person name="Vidigal T.H.D.A."/>
            <person name="Brescovit A.D."/>
            <person name="Santos A.J."/>
        </authorList>
    </citation>
    <scope>NUCLEOTIDE SEQUENCE</scope>
    <source>
        <tissue evidence="1">Shoot tissue taken approximately 20 cm above the soil surface</tissue>
    </source>
</reference>
<name>A0A0A9BET3_ARUDO</name>
<accession>A0A0A9BET3</accession>
<reference evidence="1" key="2">
    <citation type="journal article" date="2015" name="Data Brief">
        <title>Shoot transcriptome of the giant reed, Arundo donax.</title>
        <authorList>
            <person name="Barrero R.A."/>
            <person name="Guerrero F.D."/>
            <person name="Moolhuijzen P."/>
            <person name="Goolsby J.A."/>
            <person name="Tidwell J."/>
            <person name="Bellgard S.E."/>
            <person name="Bellgard M.I."/>
        </authorList>
    </citation>
    <scope>NUCLEOTIDE SEQUENCE</scope>
    <source>
        <tissue evidence="1">Shoot tissue taken approximately 20 cm above the soil surface</tissue>
    </source>
</reference>
<evidence type="ECO:0000313" key="1">
    <source>
        <dbReference type="EMBL" id="JAD61861.1"/>
    </source>
</evidence>
<sequence>MTTAMNDDMNLIRLPDCSIDHCYFRQHFIFFSFSAVHFLTHL</sequence>
<dbReference type="AlphaFoldDB" id="A0A0A9BET3"/>